<feature type="transmembrane region" description="Helical" evidence="7">
    <location>
        <begin position="407"/>
        <end position="426"/>
    </location>
</feature>
<feature type="domain" description="Major facilitator superfamily (MFS) profile" evidence="8">
    <location>
        <begin position="14"/>
        <end position="468"/>
    </location>
</feature>
<name>A0ABQ3VVG7_9CHLR</name>
<evidence type="ECO:0000313" key="9">
    <source>
        <dbReference type="EMBL" id="GHO89306.1"/>
    </source>
</evidence>
<dbReference type="Proteomes" id="UP000635565">
    <property type="component" value="Unassembled WGS sequence"/>
</dbReference>
<keyword evidence="10" id="KW-1185">Reference proteome</keyword>
<dbReference type="Pfam" id="PF07690">
    <property type="entry name" value="MFS_1"/>
    <property type="match status" value="1"/>
</dbReference>
<dbReference type="CDD" id="cd17321">
    <property type="entry name" value="MFS_MMR_MDR_like"/>
    <property type="match status" value="1"/>
</dbReference>
<dbReference type="PROSITE" id="PS00216">
    <property type="entry name" value="SUGAR_TRANSPORT_1"/>
    <property type="match status" value="1"/>
</dbReference>
<organism evidence="9 10">
    <name type="scientific">Dictyobacter formicarum</name>
    <dbReference type="NCBI Taxonomy" id="2778368"/>
    <lineage>
        <taxon>Bacteria</taxon>
        <taxon>Bacillati</taxon>
        <taxon>Chloroflexota</taxon>
        <taxon>Ktedonobacteria</taxon>
        <taxon>Ktedonobacterales</taxon>
        <taxon>Dictyobacteraceae</taxon>
        <taxon>Dictyobacter</taxon>
    </lineage>
</organism>
<dbReference type="InterPro" id="IPR020846">
    <property type="entry name" value="MFS_dom"/>
</dbReference>
<sequence length="500" mass="53148">MFLSKKRLAHRGFVLALLCMAQFMVVLDFSIVNVALPSMQKDLGMSTQNLQWVVSAYSLTFGGFLLLGGRASDLFGRRKLFLAGLLVFSLASLVGGLAHSGLWLIAARAVQGLGASVVAPTALSLVASTFAEGQERNKALGVMGAVASTGFAVGAILGGLLTAGPGWRWVMFVNVPVGLLACVLTPFFIPESQLQEQRPKLDILGALTVTVSIVLLVYTLARGNELGWLSWNTWGLLLLAVLLLLAFVWVELRAQDPLVRLNIFRLRVLTGGNLVGFLLPGTFGAIIFILTLFMQRVLDYSAIQTGLAFLPMAGVLLILSNVASHMFSHMSLKVLLVCSIVVVGCGELLFLLLSATATYWNAILPGMLVVSLGMGFVFPAITIAATNGVRNEEQGLASGLLNTSQQVGSSIVLAVVTSISTAQTAFLQSGGVGTAEALALGFHMAIWACLVFVLLALGISIFVMRERTIIVAPEEAGITAWPLDAYAVHGQEIECDNVKL</sequence>
<gene>
    <name evidence="9" type="ORF">KSZ_73120</name>
</gene>
<protein>
    <submittedName>
        <fullName evidence="9">MFS transporter</fullName>
    </submittedName>
</protein>
<dbReference type="InterPro" id="IPR036259">
    <property type="entry name" value="MFS_trans_sf"/>
</dbReference>
<evidence type="ECO:0000256" key="6">
    <source>
        <dbReference type="ARBA" id="ARBA00023136"/>
    </source>
</evidence>
<accession>A0ABQ3VVG7</accession>
<keyword evidence="6 7" id="KW-0472">Membrane</keyword>
<dbReference type="Gene3D" id="1.20.1720.10">
    <property type="entry name" value="Multidrug resistance protein D"/>
    <property type="match status" value="1"/>
</dbReference>
<feature type="transmembrane region" description="Helical" evidence="7">
    <location>
        <begin position="233"/>
        <end position="252"/>
    </location>
</feature>
<evidence type="ECO:0000256" key="2">
    <source>
        <dbReference type="ARBA" id="ARBA00022448"/>
    </source>
</evidence>
<keyword evidence="4 7" id="KW-0812">Transmembrane</keyword>
<dbReference type="NCBIfam" id="TIGR00711">
    <property type="entry name" value="efflux_EmrB"/>
    <property type="match status" value="1"/>
</dbReference>
<evidence type="ECO:0000256" key="4">
    <source>
        <dbReference type="ARBA" id="ARBA00022692"/>
    </source>
</evidence>
<dbReference type="InterPro" id="IPR005829">
    <property type="entry name" value="Sugar_transporter_CS"/>
</dbReference>
<dbReference type="PRINTS" id="PR01036">
    <property type="entry name" value="TCRTETB"/>
</dbReference>
<dbReference type="EMBL" id="BNJJ01000034">
    <property type="protein sequence ID" value="GHO89306.1"/>
    <property type="molecule type" value="Genomic_DNA"/>
</dbReference>
<reference evidence="9 10" key="1">
    <citation type="journal article" date="2021" name="Int. J. Syst. Evol. Microbiol.">
        <title>Reticulibacter mediterranei gen. nov., sp. nov., within the new family Reticulibacteraceae fam. nov., and Ktedonospora formicarum gen. nov., sp. nov., Ktedonobacter robiniae sp. nov., Dictyobacter formicarum sp. nov. and Dictyobacter arantiisoli sp. nov., belonging to the class Ktedonobacteria.</title>
        <authorList>
            <person name="Yabe S."/>
            <person name="Zheng Y."/>
            <person name="Wang C.M."/>
            <person name="Sakai Y."/>
            <person name="Abe K."/>
            <person name="Yokota A."/>
            <person name="Donadio S."/>
            <person name="Cavaletti L."/>
            <person name="Monciardini P."/>
        </authorList>
    </citation>
    <scope>NUCLEOTIDE SEQUENCE [LARGE SCALE GENOMIC DNA]</scope>
    <source>
        <strain evidence="9 10">SOSP1-9</strain>
    </source>
</reference>
<dbReference type="InterPro" id="IPR004638">
    <property type="entry name" value="EmrB-like"/>
</dbReference>
<evidence type="ECO:0000313" key="10">
    <source>
        <dbReference type="Proteomes" id="UP000635565"/>
    </source>
</evidence>
<feature type="transmembrane region" description="Helical" evidence="7">
    <location>
        <begin position="12"/>
        <end position="32"/>
    </location>
</feature>
<feature type="transmembrane region" description="Helical" evidence="7">
    <location>
        <begin position="334"/>
        <end position="357"/>
    </location>
</feature>
<dbReference type="Gene3D" id="1.20.1250.20">
    <property type="entry name" value="MFS general substrate transporter like domains"/>
    <property type="match status" value="1"/>
</dbReference>
<evidence type="ECO:0000259" key="8">
    <source>
        <dbReference type="PROSITE" id="PS50850"/>
    </source>
</evidence>
<feature type="transmembrane region" description="Helical" evidence="7">
    <location>
        <begin position="363"/>
        <end position="386"/>
    </location>
</feature>
<evidence type="ECO:0000256" key="7">
    <source>
        <dbReference type="SAM" id="Phobius"/>
    </source>
</evidence>
<feature type="transmembrane region" description="Helical" evidence="7">
    <location>
        <begin position="201"/>
        <end position="221"/>
    </location>
</feature>
<keyword evidence="2" id="KW-0813">Transport</keyword>
<feature type="transmembrane region" description="Helical" evidence="7">
    <location>
        <begin position="80"/>
        <end position="99"/>
    </location>
</feature>
<feature type="transmembrane region" description="Helical" evidence="7">
    <location>
        <begin position="169"/>
        <end position="189"/>
    </location>
</feature>
<evidence type="ECO:0000256" key="1">
    <source>
        <dbReference type="ARBA" id="ARBA00004651"/>
    </source>
</evidence>
<feature type="transmembrane region" description="Helical" evidence="7">
    <location>
        <begin position="438"/>
        <end position="463"/>
    </location>
</feature>
<dbReference type="SUPFAM" id="SSF103473">
    <property type="entry name" value="MFS general substrate transporter"/>
    <property type="match status" value="1"/>
</dbReference>
<dbReference type="PROSITE" id="PS50850">
    <property type="entry name" value="MFS"/>
    <property type="match status" value="1"/>
</dbReference>
<comment type="subcellular location">
    <subcellularLocation>
        <location evidence="1">Cell membrane</location>
        <topology evidence="1">Multi-pass membrane protein</topology>
    </subcellularLocation>
</comment>
<feature type="transmembrane region" description="Helical" evidence="7">
    <location>
        <begin position="105"/>
        <end position="127"/>
    </location>
</feature>
<dbReference type="PANTHER" id="PTHR42718">
    <property type="entry name" value="MAJOR FACILITATOR SUPERFAMILY MULTIDRUG TRANSPORTER MFSC"/>
    <property type="match status" value="1"/>
</dbReference>
<keyword evidence="3" id="KW-1003">Cell membrane</keyword>
<feature type="transmembrane region" description="Helical" evidence="7">
    <location>
        <begin position="139"/>
        <end position="163"/>
    </location>
</feature>
<feature type="transmembrane region" description="Helical" evidence="7">
    <location>
        <begin position="273"/>
        <end position="294"/>
    </location>
</feature>
<proteinExistence type="predicted"/>
<feature type="transmembrane region" description="Helical" evidence="7">
    <location>
        <begin position="300"/>
        <end position="322"/>
    </location>
</feature>
<feature type="transmembrane region" description="Helical" evidence="7">
    <location>
        <begin position="52"/>
        <end position="68"/>
    </location>
</feature>
<evidence type="ECO:0000256" key="5">
    <source>
        <dbReference type="ARBA" id="ARBA00022989"/>
    </source>
</evidence>
<evidence type="ECO:0000256" key="3">
    <source>
        <dbReference type="ARBA" id="ARBA00022475"/>
    </source>
</evidence>
<keyword evidence="5 7" id="KW-1133">Transmembrane helix</keyword>
<dbReference type="PANTHER" id="PTHR42718:SF46">
    <property type="entry name" value="BLR6921 PROTEIN"/>
    <property type="match status" value="1"/>
</dbReference>
<dbReference type="InterPro" id="IPR011701">
    <property type="entry name" value="MFS"/>
</dbReference>
<comment type="caution">
    <text evidence="9">The sequence shown here is derived from an EMBL/GenBank/DDBJ whole genome shotgun (WGS) entry which is preliminary data.</text>
</comment>